<evidence type="ECO:0000313" key="3">
    <source>
        <dbReference type="Proteomes" id="UP001318860"/>
    </source>
</evidence>
<evidence type="ECO:0000313" key="2">
    <source>
        <dbReference type="EMBL" id="KAK6151769.1"/>
    </source>
</evidence>
<gene>
    <name evidence="2" type="ORF">DH2020_014404</name>
</gene>
<dbReference type="PANTHER" id="PTHR34835:SF34">
    <property type="entry name" value="OS08G0555500 PROTEIN"/>
    <property type="match status" value="1"/>
</dbReference>
<protein>
    <submittedName>
        <fullName evidence="2">Uncharacterized protein</fullName>
    </submittedName>
</protein>
<evidence type="ECO:0000256" key="1">
    <source>
        <dbReference type="SAM" id="MobiDB-lite"/>
    </source>
</evidence>
<keyword evidence="3" id="KW-1185">Reference proteome</keyword>
<sequence length="471" mass="52855">MVRQKILITRRGRGRGRGRGRVDPQDDDIKDEIKESPAIDNPGIKASAETSTSLVKESLADSVMKGPPTETRDDTVLKEAPAGTLKNETSTQGKVDEEEIILDKGVGDVSKRQLSKDAGTKKSPAKKMSKVVGGEKKLLAKILERKKSYPTTIRTGHDFLTQCRPKGLFDVVKSLIDSQIEDVKNIGFGGLLNLNVHHLPAQMIPWLVQRFNGKSRLLSIDERTRFVITADDICDVFLLPKTDREVLVFKRNDSLDPIVEFKKKVGIDGTSSVGTLKSKLMGEFKQGGDDFKRMFVLYNLSTLLTPTANRTVDVSCFKSLLDVDAISHFDWCSLVLERVGMAVDNFNKKSTTHISGCILALQIIYLHRLKWQGVAEPFDLPLIQHWTMQCVRKRVKEERSAREFVQGEWVEDVFPISRKTKPVVEEKISSSTDGGKDERGKASKEHVEKENLRILMNLQESSSLYYRLGAN</sequence>
<dbReference type="EMBL" id="JABTTQ020000007">
    <property type="protein sequence ID" value="KAK6151769.1"/>
    <property type="molecule type" value="Genomic_DNA"/>
</dbReference>
<feature type="region of interest" description="Disordered" evidence="1">
    <location>
        <begin position="1"/>
        <end position="96"/>
    </location>
</feature>
<feature type="compositionally biased region" description="Basic residues" evidence="1">
    <location>
        <begin position="8"/>
        <end position="19"/>
    </location>
</feature>
<dbReference type="Proteomes" id="UP001318860">
    <property type="component" value="Unassembled WGS sequence"/>
</dbReference>
<feature type="region of interest" description="Disordered" evidence="1">
    <location>
        <begin position="425"/>
        <end position="446"/>
    </location>
</feature>
<comment type="caution">
    <text evidence="2">The sequence shown here is derived from an EMBL/GenBank/DDBJ whole genome shotgun (WGS) entry which is preliminary data.</text>
</comment>
<organism evidence="2 3">
    <name type="scientific">Rehmannia glutinosa</name>
    <name type="common">Chinese foxglove</name>
    <dbReference type="NCBI Taxonomy" id="99300"/>
    <lineage>
        <taxon>Eukaryota</taxon>
        <taxon>Viridiplantae</taxon>
        <taxon>Streptophyta</taxon>
        <taxon>Embryophyta</taxon>
        <taxon>Tracheophyta</taxon>
        <taxon>Spermatophyta</taxon>
        <taxon>Magnoliopsida</taxon>
        <taxon>eudicotyledons</taxon>
        <taxon>Gunneridae</taxon>
        <taxon>Pentapetalae</taxon>
        <taxon>asterids</taxon>
        <taxon>lamiids</taxon>
        <taxon>Lamiales</taxon>
        <taxon>Orobanchaceae</taxon>
        <taxon>Rehmannieae</taxon>
        <taxon>Rehmannia</taxon>
    </lineage>
</organism>
<reference evidence="2 3" key="1">
    <citation type="journal article" date="2021" name="Comput. Struct. Biotechnol. J.">
        <title>De novo genome assembly of the potent medicinal plant Rehmannia glutinosa using nanopore technology.</title>
        <authorList>
            <person name="Ma L."/>
            <person name="Dong C."/>
            <person name="Song C."/>
            <person name="Wang X."/>
            <person name="Zheng X."/>
            <person name="Niu Y."/>
            <person name="Chen S."/>
            <person name="Feng W."/>
        </authorList>
    </citation>
    <scope>NUCLEOTIDE SEQUENCE [LARGE SCALE GENOMIC DNA]</scope>
    <source>
        <tissue evidence="2">Leaves</tissue>
    </source>
</reference>
<proteinExistence type="predicted"/>
<name>A0ABR0WZP1_REHGL</name>
<accession>A0ABR0WZP1</accession>
<dbReference type="PANTHER" id="PTHR34835">
    <property type="entry name" value="OS07G0283600 PROTEIN-RELATED"/>
    <property type="match status" value="1"/>
</dbReference>